<proteinExistence type="predicted"/>
<dbReference type="RefSeq" id="WP_146401389.1">
    <property type="nucleotide sequence ID" value="NZ_SJPQ01000003.1"/>
</dbReference>
<evidence type="ECO:0000313" key="3">
    <source>
        <dbReference type="Proteomes" id="UP000315440"/>
    </source>
</evidence>
<evidence type="ECO:0000256" key="1">
    <source>
        <dbReference type="SAM" id="SignalP"/>
    </source>
</evidence>
<dbReference type="EMBL" id="SJPQ01000003">
    <property type="protein sequence ID" value="TWT87337.1"/>
    <property type="molecule type" value="Genomic_DNA"/>
</dbReference>
<sequence precursor="true">MHVARGLFLIVAFAVILPCSHHQAIGHETSDSNPPKHNTTFTSTVSVADLERTDVIGRLGKPLGSLVTVEGVYEFREDNPNTKADKAAVLLKIETVNGEPVGKSPIVYQYIPDRMLDASDPAPNSRFKLIGYQTGEFRGDVRGAGQHIATVAKLPIPFGLHLEFHVLKDELKSVSRKDLGIR</sequence>
<dbReference type="Proteomes" id="UP000315440">
    <property type="component" value="Unassembled WGS sequence"/>
</dbReference>
<comment type="caution">
    <text evidence="2">The sequence shown here is derived from an EMBL/GenBank/DDBJ whole genome shotgun (WGS) entry which is preliminary data.</text>
</comment>
<reference evidence="2 3" key="1">
    <citation type="submission" date="2019-02" db="EMBL/GenBank/DDBJ databases">
        <title>Deep-cultivation of Planctomycetes and their phenomic and genomic characterization uncovers novel biology.</title>
        <authorList>
            <person name="Wiegand S."/>
            <person name="Jogler M."/>
            <person name="Boedeker C."/>
            <person name="Pinto D."/>
            <person name="Vollmers J."/>
            <person name="Rivas-Marin E."/>
            <person name="Kohn T."/>
            <person name="Peeters S.H."/>
            <person name="Heuer A."/>
            <person name="Rast P."/>
            <person name="Oberbeckmann S."/>
            <person name="Bunk B."/>
            <person name="Jeske O."/>
            <person name="Meyerdierks A."/>
            <person name="Storesund J.E."/>
            <person name="Kallscheuer N."/>
            <person name="Luecker S."/>
            <person name="Lage O.M."/>
            <person name="Pohl T."/>
            <person name="Merkel B.J."/>
            <person name="Hornburger P."/>
            <person name="Mueller R.-W."/>
            <person name="Bruemmer F."/>
            <person name="Labrenz M."/>
            <person name="Spormann A.M."/>
            <person name="Op Den Camp H."/>
            <person name="Overmann J."/>
            <person name="Amann R."/>
            <person name="Jetten M.S.M."/>
            <person name="Mascher T."/>
            <person name="Medema M.H."/>
            <person name="Devos D.P."/>
            <person name="Kaster A.-K."/>
            <person name="Ovreas L."/>
            <person name="Rohde M."/>
            <person name="Galperin M.Y."/>
            <person name="Jogler C."/>
        </authorList>
    </citation>
    <scope>NUCLEOTIDE SEQUENCE [LARGE SCALE GENOMIC DNA]</scope>
    <source>
        <strain evidence="2 3">Mal64</strain>
    </source>
</reference>
<dbReference type="AlphaFoldDB" id="A0A5C5ZJW5"/>
<feature type="signal peptide" evidence="1">
    <location>
        <begin position="1"/>
        <end position="24"/>
    </location>
</feature>
<accession>A0A5C5ZJW5</accession>
<feature type="chain" id="PRO_5022711226" evidence="1">
    <location>
        <begin position="25"/>
        <end position="182"/>
    </location>
</feature>
<gene>
    <name evidence="2" type="ORF">Mal64_28750</name>
</gene>
<name>A0A5C5ZJW5_9BACT</name>
<dbReference type="OrthoDB" id="282606at2"/>
<evidence type="ECO:0000313" key="2">
    <source>
        <dbReference type="EMBL" id="TWT87337.1"/>
    </source>
</evidence>
<keyword evidence="3" id="KW-1185">Reference proteome</keyword>
<keyword evidence="1" id="KW-0732">Signal</keyword>
<organism evidence="2 3">
    <name type="scientific">Pseudobythopirellula maris</name>
    <dbReference type="NCBI Taxonomy" id="2527991"/>
    <lineage>
        <taxon>Bacteria</taxon>
        <taxon>Pseudomonadati</taxon>
        <taxon>Planctomycetota</taxon>
        <taxon>Planctomycetia</taxon>
        <taxon>Pirellulales</taxon>
        <taxon>Lacipirellulaceae</taxon>
        <taxon>Pseudobythopirellula</taxon>
    </lineage>
</organism>
<protein>
    <submittedName>
        <fullName evidence="2">Uncharacterized protein</fullName>
    </submittedName>
</protein>